<evidence type="ECO:0000256" key="3">
    <source>
        <dbReference type="ARBA" id="ARBA00023004"/>
    </source>
</evidence>
<dbReference type="GO" id="GO:0020037">
    <property type="term" value="F:heme binding"/>
    <property type="evidence" value="ECO:0007669"/>
    <property type="project" value="InterPro"/>
</dbReference>
<dbReference type="InterPro" id="IPR000772">
    <property type="entry name" value="Ricin_B_lectin"/>
</dbReference>
<dbReference type="InterPro" id="IPR051395">
    <property type="entry name" value="Cytochrome_c_Peroxidase/MauG"/>
</dbReference>
<dbReference type="PROSITE" id="PS51007">
    <property type="entry name" value="CYTC"/>
    <property type="match status" value="1"/>
</dbReference>
<accession>A0A4V3ALI0</accession>
<dbReference type="Gene3D" id="1.10.760.10">
    <property type="entry name" value="Cytochrome c-like domain"/>
    <property type="match status" value="1"/>
</dbReference>
<evidence type="ECO:0000256" key="4">
    <source>
        <dbReference type="PROSITE-ProRule" id="PRU00433"/>
    </source>
</evidence>
<dbReference type="RefSeq" id="WP_133322357.1">
    <property type="nucleotide sequence ID" value="NZ_SMTF01000010.1"/>
</dbReference>
<keyword evidence="3 4" id="KW-0408">Iron</keyword>
<sequence>MTTMAMMRGGQGPRVGAGALLASLLLVACGDGTWIASRGKTGAIPPASGAMAAAQAMNITTDPVPPGRYQLVAVHGGHCVEIDRGIREDGAAVVTAACDAGRAFQFFDVDVAGSGLRLRNLGSGKVVDIAGASTADGARVQQWTDNGSGAQRFRIERVGTSDRYRIANVHSGRCLALAGASPAAGVALVQMGCSGATAQLFHLVAGGPRVPQVGGAPLLPPLPPVVRSAEYRPLQWPGGGPRTQYSLPDGTLVTHVAGRVRNRHAREPFTDDSYGRFPPHYFERRTHEIVIYDNGLPEDPDRRVLTIVVRPQHYWYGTNFRHGFLGRRADDPLEPTALALYASNGGMRVLPGGVVGSTPLANYATLVPDPQSNYTPPVGPPGNDFVLVTEIRTAANDGHRPLRRGDLVEFELGIFLAGNPDVIGRFNYYADALVYKAGAPGLLPWFRGPGHGVQRPLDSLELPHHAQSAGPWMTLHENASDEQFRMFMQASHNIAGARMQPWAEGRRLLHTSFLSGRHSEESNTVFAAHAGKSAPRFSQTRCVDCHHDNGRSSPQVQVPLRRLGVFVGSFNATGAQQDDPRFGDRLQQGRYAEGGETVDGREGELRIVRHDEVAGRFGDGTAYVLRKPVYELRDRAGNALPLPPALSVRTAPSLVGLGLLEAVSEDTLERFVARQATDPDGIAGRLQVVQDASDPSVRRVGRFGWKAATATLAQQVAVAFNTDMGVTSPLAPRLECARGTAGAACRTVDDGVARLTQADIETTALYLGLLGVPPRRHFHNPLELDASARQMQAVVSRGETLFDTMRCTACHVPEMTTGNHAFAELREQRIRPYTDLLLHDMGPGLADTYVEGRARASEWRTAPLWGIGTAEAIDPNVRYLHDGRAATLEEAILWHGGQGTAAKQRYEALSATDRAAVVAFLKSL</sequence>
<feature type="domain" description="Cytochrome c" evidence="5">
    <location>
        <begin position="793"/>
        <end position="924"/>
    </location>
</feature>
<dbReference type="PROSITE" id="PS50231">
    <property type="entry name" value="RICIN_B_LECTIN"/>
    <property type="match status" value="1"/>
</dbReference>
<dbReference type="SMART" id="SM00458">
    <property type="entry name" value="RICIN"/>
    <property type="match status" value="1"/>
</dbReference>
<keyword evidence="7" id="KW-1185">Reference proteome</keyword>
<dbReference type="CDD" id="cd00161">
    <property type="entry name" value="beta-trefoil_Ricin-like"/>
    <property type="match status" value="1"/>
</dbReference>
<dbReference type="InterPro" id="IPR010538">
    <property type="entry name" value="DHOR"/>
</dbReference>
<dbReference type="InterPro" id="IPR009056">
    <property type="entry name" value="Cyt_c-like_dom"/>
</dbReference>
<dbReference type="EMBL" id="SMTF01000010">
    <property type="protein sequence ID" value="TDK23088.1"/>
    <property type="molecule type" value="Genomic_DNA"/>
</dbReference>
<evidence type="ECO:0000259" key="5">
    <source>
        <dbReference type="PROSITE" id="PS51007"/>
    </source>
</evidence>
<dbReference type="PANTHER" id="PTHR30600">
    <property type="entry name" value="CYTOCHROME C PEROXIDASE-RELATED"/>
    <property type="match status" value="1"/>
</dbReference>
<dbReference type="PANTHER" id="PTHR30600:SF4">
    <property type="entry name" value="CYTOCHROME C DOMAIN-CONTAINING PROTEIN"/>
    <property type="match status" value="1"/>
</dbReference>
<dbReference type="OrthoDB" id="9805202at2"/>
<reference evidence="6 7" key="1">
    <citation type="submission" date="2019-03" db="EMBL/GenBank/DDBJ databases">
        <title>Luteimonas zhaokaii sp.nov., isolated from the rectal contents of Plateau pika in Yushu, Qinghai Province, China.</title>
        <authorList>
            <person name="Zhang G."/>
        </authorList>
    </citation>
    <scope>NUCLEOTIDE SEQUENCE [LARGE SCALE GENOMIC DNA]</scope>
    <source>
        <strain evidence="6 7">B9</strain>
    </source>
</reference>
<dbReference type="SUPFAM" id="SSF50370">
    <property type="entry name" value="Ricin B-like lectins"/>
    <property type="match status" value="1"/>
</dbReference>
<evidence type="ECO:0000313" key="7">
    <source>
        <dbReference type="Proteomes" id="UP000294796"/>
    </source>
</evidence>
<evidence type="ECO:0000256" key="1">
    <source>
        <dbReference type="ARBA" id="ARBA00022617"/>
    </source>
</evidence>
<dbReference type="GO" id="GO:0046872">
    <property type="term" value="F:metal ion binding"/>
    <property type="evidence" value="ECO:0007669"/>
    <property type="project" value="UniProtKB-KW"/>
</dbReference>
<dbReference type="GO" id="GO:0004130">
    <property type="term" value="F:cytochrome-c peroxidase activity"/>
    <property type="evidence" value="ECO:0007669"/>
    <property type="project" value="TreeGrafter"/>
</dbReference>
<gene>
    <name evidence="6" type="ORF">E2F46_12025</name>
</gene>
<dbReference type="AlphaFoldDB" id="A0A4V3ALI0"/>
<dbReference type="SUPFAM" id="SSF46626">
    <property type="entry name" value="Cytochrome c"/>
    <property type="match status" value="1"/>
</dbReference>
<keyword evidence="2 4" id="KW-0479">Metal-binding</keyword>
<dbReference type="Pfam" id="PF06537">
    <property type="entry name" value="DHOR"/>
    <property type="match status" value="1"/>
</dbReference>
<dbReference type="Gene3D" id="2.80.10.50">
    <property type="match status" value="2"/>
</dbReference>
<dbReference type="Proteomes" id="UP000294796">
    <property type="component" value="Unassembled WGS sequence"/>
</dbReference>
<name>A0A4V3ALI0_9GAMM</name>
<dbReference type="InterPro" id="IPR036909">
    <property type="entry name" value="Cyt_c-like_dom_sf"/>
</dbReference>
<evidence type="ECO:0000256" key="2">
    <source>
        <dbReference type="ARBA" id="ARBA00022723"/>
    </source>
</evidence>
<organism evidence="6 7">
    <name type="scientific">Luteimonas aestuarii</name>
    <dbReference type="NCBI Taxonomy" id="453837"/>
    <lineage>
        <taxon>Bacteria</taxon>
        <taxon>Pseudomonadati</taxon>
        <taxon>Pseudomonadota</taxon>
        <taxon>Gammaproteobacteria</taxon>
        <taxon>Lysobacterales</taxon>
        <taxon>Lysobacteraceae</taxon>
        <taxon>Luteimonas</taxon>
    </lineage>
</organism>
<protein>
    <submittedName>
        <fullName evidence="6">C-type cytochrome</fullName>
    </submittedName>
</protein>
<proteinExistence type="predicted"/>
<evidence type="ECO:0000313" key="6">
    <source>
        <dbReference type="EMBL" id="TDK23088.1"/>
    </source>
</evidence>
<dbReference type="GO" id="GO:0009055">
    <property type="term" value="F:electron transfer activity"/>
    <property type="evidence" value="ECO:0007669"/>
    <property type="project" value="InterPro"/>
</dbReference>
<keyword evidence="1 4" id="KW-0349">Heme</keyword>
<comment type="caution">
    <text evidence="6">The sequence shown here is derived from an EMBL/GenBank/DDBJ whole genome shotgun (WGS) entry which is preliminary data.</text>
</comment>
<dbReference type="InterPro" id="IPR035992">
    <property type="entry name" value="Ricin_B-like_lectins"/>
</dbReference>
<dbReference type="Pfam" id="PF14200">
    <property type="entry name" value="RicinB_lectin_2"/>
    <property type="match status" value="2"/>
</dbReference>